<evidence type="ECO:0000313" key="4">
    <source>
        <dbReference type="Proteomes" id="UP001152797"/>
    </source>
</evidence>
<evidence type="ECO:0000313" key="3">
    <source>
        <dbReference type="EMBL" id="CAL4775777.1"/>
    </source>
</evidence>
<accession>A0A9P1CBF9</accession>
<comment type="caution">
    <text evidence="2">The sequence shown here is derived from an EMBL/GenBank/DDBJ whole genome shotgun (WGS) entry which is preliminary data.</text>
</comment>
<dbReference type="Proteomes" id="UP001152797">
    <property type="component" value="Unassembled WGS sequence"/>
</dbReference>
<dbReference type="EMBL" id="CAMXCT030001269">
    <property type="protein sequence ID" value="CAL4775777.1"/>
    <property type="molecule type" value="Genomic_DNA"/>
</dbReference>
<feature type="compositionally biased region" description="Low complexity" evidence="1">
    <location>
        <begin position="791"/>
        <end position="808"/>
    </location>
</feature>
<feature type="compositionally biased region" description="Basic and acidic residues" evidence="1">
    <location>
        <begin position="749"/>
        <end position="758"/>
    </location>
</feature>
<keyword evidence="4" id="KW-1185">Reference proteome</keyword>
<evidence type="ECO:0000313" key="2">
    <source>
        <dbReference type="EMBL" id="CAI3988465.1"/>
    </source>
</evidence>
<gene>
    <name evidence="2" type="ORF">C1SCF055_LOCUS15633</name>
</gene>
<dbReference type="AlphaFoldDB" id="A0A9P1CBF9"/>
<dbReference type="EMBL" id="CAMXCT010001269">
    <property type="protein sequence ID" value="CAI3988465.1"/>
    <property type="molecule type" value="Genomic_DNA"/>
</dbReference>
<sequence>MDMRIESMKQKAAGFLITLVNPRFANFNRTPQFRWDPLRLFGKGIWGMDDMVTHSISPFPENGSALGSSVFGGEPGRFVGRFPLVLFEQHEPKPWHQRIPRLCLREVAQGIEGERAEYADASGATWRQCDELGVTGTCSLRMMEAMGILGTALHLVGHQFDRTATACTPSAQQSQSAHHVVFDMFSRGQAAVPEFRTHHAAVLEVSAYYAGEAPEVVEARKTWFVPGARSAIPGHEDCYFFKTIKIPYDKRQQLLVVDIFECEPTPKMDIPDDLIGRATMPLADPRLEQPAEWPLARGPWEFVGTVTVSVEFPAPEDKVWPLPDIRDFPEPVSPRDFTRSKDKGKGLLCRVWTALALIPFSKQFPHSRLGPGAERPWRWPLGRTEKSIAASLVRDHHDFKAAWRCSNRGFGLNPKVDNIWTFDSGCGGYRNKVAEDCLGYPVGIHSMGSLFQIEVSGDGDMLTSSPPKGTDGRAILDEMRGIEHQQLLSAPPTFHSSDELIGRSTTGTASGAIGTWPLGVRGHVNLTDGSSCANAPRVTVREEFPAPEARKVRLHFADIFQSTVAKLKVLDVRRPNFVLGQALSPRAGWWSQPLETFVIPSRMAFRGRDEVLESVDASADFQHSEAPEVVEARKTWFVPGARSAIPGHEDCYFFKTIEIPYDKRQQLLVVDIFECEPTPKMDIPDDLIGRATMPLADPRLEQPAEWPLARGPWEFVGTVTVSVEFPAPEDKVWPLPDIKDFPAPVSPRDFARSKDKGGIDMSPFDQPRTVSTLKSSGGGGIDMSPFDQPRSRSNSKSSGGSSPTPVWVPVLNGPGGGFGLNPKVDNMWTFDSGCGGPVKCGTMSPLPSFSPEWFTAKLPPGTPAPRPLPPSAFQPPPVPPGLMAQIPVLATVPPAVAAMVVEALRAPPLTTATMPAPPASVLQAGPLPYLPSIAPPYCGGGPNLSGFVAPTVFHAPVARGRNMCCVVH</sequence>
<organism evidence="2">
    <name type="scientific">Cladocopium goreaui</name>
    <dbReference type="NCBI Taxonomy" id="2562237"/>
    <lineage>
        <taxon>Eukaryota</taxon>
        <taxon>Sar</taxon>
        <taxon>Alveolata</taxon>
        <taxon>Dinophyceae</taxon>
        <taxon>Suessiales</taxon>
        <taxon>Symbiodiniaceae</taxon>
        <taxon>Cladocopium</taxon>
    </lineage>
</organism>
<dbReference type="OrthoDB" id="449261at2759"/>
<dbReference type="EMBL" id="CAMXCT020001269">
    <property type="protein sequence ID" value="CAL1141840.1"/>
    <property type="molecule type" value="Genomic_DNA"/>
</dbReference>
<protein>
    <submittedName>
        <fullName evidence="3">Protein HID1</fullName>
    </submittedName>
</protein>
<feature type="region of interest" description="Disordered" evidence="1">
    <location>
        <begin position="744"/>
        <end position="808"/>
    </location>
</feature>
<name>A0A9P1CBF9_9DINO</name>
<reference evidence="2" key="1">
    <citation type="submission" date="2022-10" db="EMBL/GenBank/DDBJ databases">
        <authorList>
            <person name="Chen Y."/>
            <person name="Dougan E. K."/>
            <person name="Chan C."/>
            <person name="Rhodes N."/>
            <person name="Thang M."/>
        </authorList>
    </citation>
    <scope>NUCLEOTIDE SEQUENCE</scope>
</reference>
<proteinExistence type="predicted"/>
<evidence type="ECO:0000256" key="1">
    <source>
        <dbReference type="SAM" id="MobiDB-lite"/>
    </source>
</evidence>
<reference evidence="3 4" key="2">
    <citation type="submission" date="2024-05" db="EMBL/GenBank/DDBJ databases">
        <authorList>
            <person name="Chen Y."/>
            <person name="Shah S."/>
            <person name="Dougan E. K."/>
            <person name="Thang M."/>
            <person name="Chan C."/>
        </authorList>
    </citation>
    <scope>NUCLEOTIDE SEQUENCE [LARGE SCALE GENOMIC DNA]</scope>
</reference>